<protein>
    <submittedName>
        <fullName evidence="3">Uncharacterized protein</fullName>
    </submittedName>
</protein>
<keyword evidence="4" id="KW-1185">Reference proteome</keyword>
<feature type="compositionally biased region" description="Basic and acidic residues" evidence="2">
    <location>
        <begin position="283"/>
        <end position="294"/>
    </location>
</feature>
<dbReference type="Proteomes" id="UP000054560">
    <property type="component" value="Unassembled WGS sequence"/>
</dbReference>
<feature type="region of interest" description="Disordered" evidence="2">
    <location>
        <begin position="1"/>
        <end position="126"/>
    </location>
</feature>
<evidence type="ECO:0000256" key="2">
    <source>
        <dbReference type="SAM" id="MobiDB-lite"/>
    </source>
</evidence>
<dbReference type="AlphaFoldDB" id="A0A0L0FVU6"/>
<feature type="compositionally biased region" description="Basic and acidic residues" evidence="2">
    <location>
        <begin position="590"/>
        <end position="617"/>
    </location>
</feature>
<gene>
    <name evidence="3" type="ORF">SARC_07567</name>
</gene>
<proteinExistence type="predicted"/>
<organism evidence="3 4">
    <name type="scientific">Sphaeroforma arctica JP610</name>
    <dbReference type="NCBI Taxonomy" id="667725"/>
    <lineage>
        <taxon>Eukaryota</taxon>
        <taxon>Ichthyosporea</taxon>
        <taxon>Ichthyophonida</taxon>
        <taxon>Sphaeroforma</taxon>
    </lineage>
</organism>
<feature type="region of interest" description="Disordered" evidence="2">
    <location>
        <begin position="425"/>
        <end position="444"/>
    </location>
</feature>
<feature type="compositionally biased region" description="Basic and acidic residues" evidence="2">
    <location>
        <begin position="434"/>
        <end position="444"/>
    </location>
</feature>
<feature type="region of interest" description="Disordered" evidence="2">
    <location>
        <begin position="232"/>
        <end position="406"/>
    </location>
</feature>
<keyword evidence="1" id="KW-0175">Coiled coil</keyword>
<evidence type="ECO:0000313" key="3">
    <source>
        <dbReference type="EMBL" id="KNC80058.1"/>
    </source>
</evidence>
<accession>A0A0L0FVU6</accession>
<dbReference type="RefSeq" id="XP_014153960.1">
    <property type="nucleotide sequence ID" value="XM_014298485.1"/>
</dbReference>
<feature type="region of interest" description="Disordered" evidence="2">
    <location>
        <begin position="139"/>
        <end position="192"/>
    </location>
</feature>
<sequence>MNRNYEYPLYSHPNRGANEYSIGNGIKNYPHRLSERPVPVPRADSASGREPTNRPRDSLNRLQDPHHHTEAHMNEHANARTNTQPHNHGSLSSRERPASEYTLAAPHRSACPDADSRTSSGRYTRTDVWPKYHSDMVAQKGGKSLHSAPMQQRNSDGDSMRSVSSSDRGAADVALRDRDRGQDRERETQSMKLHGRDIFVGSDVESRAHVRTDRDVGNGSVRSIDFRVGKANGSVKEREHRKTSASWKADGSTARELGGGLSNAPEQRHELGDDVGRYIDTGRYSDTDRYDRYHKPNGNGGRFTGTTLSNGVPQTNGVYHGRDGSRADSTVTVSDNRPKASLGDDHAQLRPSRGYARAGNDITYGEPGRRARERKPEQTQQKSPTASRRWRKDDLSEGVLGNHDNGLRRLRSGQEEVYVLRQKRRQMGEGDPVTMRDSEQSDGRFRRRAQTVLFDGDFHNSKGHRLHDEKDVLQTRDRPQDTRTHPTRVRRDYLAEEDPKDFEDIDHRHKPERIFDSEQDRVHERGYRRGDADAYDRPDKSYRSGYRVDSLRRGRFIGDGNASTGSGKRRGGSGPDKVMYTYPDEGYDDSYERYQSNDRVRGRATQRERSNREREDATQYAPSTRGLVPREDDELRVYNASPRTRRSKSAPRSRVEANGVTRWGGVGGTYLTAEQYLERMRAGERGQEKGVALHESAVKIGSRIPFAHGAPLRTEYADINRQPAIKRPDFGSPPINANRGNAGHTPTAVNSHHGYGLDSAEGVPIGLAEGCVAGVTSSTPMTGKRPAATTSPIPPYMPGSSLKFEMDRHKASELNYTSGPSRTQGTFQENMAKAANPQYIRSAQNGEGSNKTLESTHDVAELRRKTLALLVQKDKEIRTLTELLQTKNTRNATSSAEEESLRARIDEAMAQVEELRDQNKKYEEELAEMADLKKLLGEMRIQHNEHVDAIDAWEKHCQVSLDEQSREFEEKRQHLENRREEEDEKLYTCMEQLRALILLCSRKVDGGANSNSAIVQALDSMGTRDADTRVEQTDRMLSEIERLKDLISEMERADADAGCAQQ</sequence>
<evidence type="ECO:0000313" key="4">
    <source>
        <dbReference type="Proteomes" id="UP000054560"/>
    </source>
</evidence>
<dbReference type="EMBL" id="KQ242204">
    <property type="protein sequence ID" value="KNC80058.1"/>
    <property type="molecule type" value="Genomic_DNA"/>
</dbReference>
<feature type="compositionally biased region" description="Acidic residues" evidence="2">
    <location>
        <begin position="495"/>
        <end position="504"/>
    </location>
</feature>
<feature type="compositionally biased region" description="Basic and acidic residues" evidence="2">
    <location>
        <begin position="457"/>
        <end position="494"/>
    </location>
</feature>
<feature type="coiled-coil region" evidence="1">
    <location>
        <begin position="898"/>
        <end position="985"/>
    </location>
</feature>
<reference evidence="3 4" key="1">
    <citation type="submission" date="2011-02" db="EMBL/GenBank/DDBJ databases">
        <title>The Genome Sequence of Sphaeroforma arctica JP610.</title>
        <authorList>
            <consortium name="The Broad Institute Genome Sequencing Platform"/>
            <person name="Russ C."/>
            <person name="Cuomo C."/>
            <person name="Young S.K."/>
            <person name="Zeng Q."/>
            <person name="Gargeya S."/>
            <person name="Alvarado L."/>
            <person name="Berlin A."/>
            <person name="Chapman S.B."/>
            <person name="Chen Z."/>
            <person name="Freedman E."/>
            <person name="Gellesch M."/>
            <person name="Goldberg J."/>
            <person name="Griggs A."/>
            <person name="Gujja S."/>
            <person name="Heilman E."/>
            <person name="Heiman D."/>
            <person name="Howarth C."/>
            <person name="Mehta T."/>
            <person name="Neiman D."/>
            <person name="Pearson M."/>
            <person name="Roberts A."/>
            <person name="Saif S."/>
            <person name="Shea T."/>
            <person name="Shenoy N."/>
            <person name="Sisk P."/>
            <person name="Stolte C."/>
            <person name="Sykes S."/>
            <person name="White J."/>
            <person name="Yandava C."/>
            <person name="Burger G."/>
            <person name="Gray M.W."/>
            <person name="Holland P.W.H."/>
            <person name="King N."/>
            <person name="Lang F.B.F."/>
            <person name="Roger A.J."/>
            <person name="Ruiz-Trillo I."/>
            <person name="Haas B."/>
            <person name="Nusbaum C."/>
            <person name="Birren B."/>
        </authorList>
    </citation>
    <scope>NUCLEOTIDE SEQUENCE [LARGE SCALE GENOMIC DNA]</scope>
    <source>
        <strain evidence="3 4">JP610</strain>
    </source>
</reference>
<feature type="compositionally biased region" description="Polar residues" evidence="2">
    <location>
        <begin position="79"/>
        <end position="92"/>
    </location>
</feature>
<feature type="compositionally biased region" description="Basic and acidic residues" evidence="2">
    <location>
        <begin position="174"/>
        <end position="192"/>
    </location>
</feature>
<feature type="compositionally biased region" description="Polar residues" evidence="2">
    <location>
        <begin position="304"/>
        <end position="317"/>
    </location>
</feature>
<feature type="compositionally biased region" description="Basic and acidic residues" evidence="2">
    <location>
        <begin position="266"/>
        <end position="277"/>
    </location>
</feature>
<feature type="compositionally biased region" description="Basic and acidic residues" evidence="2">
    <location>
        <begin position="367"/>
        <end position="377"/>
    </location>
</feature>
<feature type="region of interest" description="Disordered" evidence="2">
    <location>
        <begin position="457"/>
        <end position="631"/>
    </location>
</feature>
<evidence type="ECO:0000256" key="1">
    <source>
        <dbReference type="SAM" id="Coils"/>
    </source>
</evidence>
<feature type="compositionally biased region" description="Basic and acidic residues" evidence="2">
    <location>
        <begin position="51"/>
        <end position="78"/>
    </location>
</feature>
<dbReference type="GeneID" id="25908071"/>
<feature type="region of interest" description="Disordered" evidence="2">
    <location>
        <begin position="777"/>
        <end position="796"/>
    </location>
</feature>
<feature type="compositionally biased region" description="Basic and acidic residues" evidence="2">
    <location>
        <begin position="505"/>
        <end position="542"/>
    </location>
</feature>
<name>A0A0L0FVU6_9EUKA</name>
<feature type="compositionally biased region" description="Basic and acidic residues" evidence="2">
    <location>
        <begin position="336"/>
        <end position="348"/>
    </location>
</feature>